<feature type="transmembrane region" description="Helical" evidence="1">
    <location>
        <begin position="62"/>
        <end position="82"/>
    </location>
</feature>
<protein>
    <submittedName>
        <fullName evidence="2">Uncharacterized protein</fullName>
    </submittedName>
</protein>
<name>E3MV98_CAERE</name>
<dbReference type="HOGENOM" id="CLU_2529610_0_0_1"/>
<proteinExistence type="predicted"/>
<dbReference type="EMBL" id="DS268482">
    <property type="protein sequence ID" value="EFP10077.1"/>
    <property type="molecule type" value="Genomic_DNA"/>
</dbReference>
<dbReference type="Proteomes" id="UP000008281">
    <property type="component" value="Unassembled WGS sequence"/>
</dbReference>
<keyword evidence="1" id="KW-0812">Transmembrane</keyword>
<evidence type="ECO:0000256" key="1">
    <source>
        <dbReference type="SAM" id="Phobius"/>
    </source>
</evidence>
<keyword evidence="3" id="KW-1185">Reference proteome</keyword>
<evidence type="ECO:0000313" key="3">
    <source>
        <dbReference type="Proteomes" id="UP000008281"/>
    </source>
</evidence>
<keyword evidence="1" id="KW-1133">Transmembrane helix</keyword>
<evidence type="ECO:0000313" key="2">
    <source>
        <dbReference type="EMBL" id="EFP10077.1"/>
    </source>
</evidence>
<keyword evidence="1" id="KW-0472">Membrane</keyword>
<organism evidence="3">
    <name type="scientific">Caenorhabditis remanei</name>
    <name type="common">Caenorhabditis vulgaris</name>
    <dbReference type="NCBI Taxonomy" id="31234"/>
    <lineage>
        <taxon>Eukaryota</taxon>
        <taxon>Metazoa</taxon>
        <taxon>Ecdysozoa</taxon>
        <taxon>Nematoda</taxon>
        <taxon>Chromadorea</taxon>
        <taxon>Rhabditida</taxon>
        <taxon>Rhabditina</taxon>
        <taxon>Rhabditomorpha</taxon>
        <taxon>Rhabditoidea</taxon>
        <taxon>Rhabditidae</taxon>
        <taxon>Peloderinae</taxon>
        <taxon>Caenorhabditis</taxon>
    </lineage>
</organism>
<dbReference type="AlphaFoldDB" id="E3MV98"/>
<reference evidence="2" key="1">
    <citation type="submission" date="2007-07" db="EMBL/GenBank/DDBJ databases">
        <title>PCAP assembly of the Caenorhabditis remanei genome.</title>
        <authorList>
            <consortium name="The Caenorhabditis remanei Sequencing Consortium"/>
            <person name="Wilson R.K."/>
        </authorList>
    </citation>
    <scope>NUCLEOTIDE SEQUENCE [LARGE SCALE GENOMIC DNA]</scope>
    <source>
        <strain evidence="2">PB4641</strain>
    </source>
</reference>
<gene>
    <name evidence="2" type="ORF">CRE_24536</name>
</gene>
<dbReference type="InParanoid" id="E3MV98"/>
<sequence length="84" mass="10068">MSVMSTEEALQRLDEAEIVIKESNTTLVKKIRTEKRKNELRRLAIREQEKEEDEFRDFSRDAWVALFMILYLAVFVNFCLILKK</sequence>
<accession>E3MV98</accession>